<comment type="caution">
    <text evidence="10">The sequence shown here is derived from an EMBL/GenBank/DDBJ whole genome shotgun (WGS) entry which is preliminary data.</text>
</comment>
<keyword evidence="4 5" id="KW-0413">Isomerase</keyword>
<sequence length="298" mass="31087">MSVRRIAALLTVPLLLVPVAACSDDSGGKQGAVPAVTGDAGKKPKIAAGEGEAPKDLKVKVLEKGDGEKVAKGEILRADYLGQTWDGNVFDNSYDRGAPASFPIGVGSVVKGWDEGLVGQNVGSRVELVIPPDKGYGPQEKPGIPADSTLVFVVDIKDSISTKLDGKVVEPEDGDLPKVSTEDNGKPASVEIPKGAKEPKEIVSETVIEGDGKPVGAKSSVLVNYAAVLWKDGSQVGSTEQSGPQEYPVEQLKPWGGELVGKKAGSRVLVVVPKDKLSKEQQQVGSTVVFVVDVLAVF</sequence>
<keyword evidence="8" id="KW-0732">Signal</keyword>
<dbReference type="SUPFAM" id="SSF54534">
    <property type="entry name" value="FKBP-like"/>
    <property type="match status" value="2"/>
</dbReference>
<evidence type="ECO:0000256" key="1">
    <source>
        <dbReference type="ARBA" id="ARBA00000971"/>
    </source>
</evidence>
<comment type="catalytic activity">
    <reaction evidence="1 5 6">
        <text>[protein]-peptidylproline (omega=180) = [protein]-peptidylproline (omega=0)</text>
        <dbReference type="Rhea" id="RHEA:16237"/>
        <dbReference type="Rhea" id="RHEA-COMP:10747"/>
        <dbReference type="Rhea" id="RHEA-COMP:10748"/>
        <dbReference type="ChEBI" id="CHEBI:83833"/>
        <dbReference type="ChEBI" id="CHEBI:83834"/>
        <dbReference type="EC" id="5.2.1.8"/>
    </reaction>
</comment>
<organism evidence="10 11">
    <name type="scientific">Streptomyces thermolineatus</name>
    <dbReference type="NCBI Taxonomy" id="44033"/>
    <lineage>
        <taxon>Bacteria</taxon>
        <taxon>Bacillati</taxon>
        <taxon>Actinomycetota</taxon>
        <taxon>Actinomycetes</taxon>
        <taxon>Kitasatosporales</taxon>
        <taxon>Streptomycetaceae</taxon>
        <taxon>Streptomyces</taxon>
    </lineage>
</organism>
<dbReference type="EC" id="5.2.1.8" evidence="6"/>
<keyword evidence="11" id="KW-1185">Reference proteome</keyword>
<evidence type="ECO:0000259" key="9">
    <source>
        <dbReference type="PROSITE" id="PS50059"/>
    </source>
</evidence>
<dbReference type="InterPro" id="IPR046357">
    <property type="entry name" value="PPIase_dom_sf"/>
</dbReference>
<dbReference type="InterPro" id="IPR001179">
    <property type="entry name" value="PPIase_FKBP_dom"/>
</dbReference>
<evidence type="ECO:0000256" key="5">
    <source>
        <dbReference type="PROSITE-ProRule" id="PRU00277"/>
    </source>
</evidence>
<feature type="region of interest" description="Disordered" evidence="7">
    <location>
        <begin position="171"/>
        <end position="192"/>
    </location>
</feature>
<evidence type="ECO:0000256" key="8">
    <source>
        <dbReference type="SAM" id="SignalP"/>
    </source>
</evidence>
<evidence type="ECO:0000256" key="2">
    <source>
        <dbReference type="ARBA" id="ARBA00006577"/>
    </source>
</evidence>
<dbReference type="PROSITE" id="PS50059">
    <property type="entry name" value="FKBP_PPIASE"/>
    <property type="match status" value="1"/>
</dbReference>
<feature type="domain" description="PPIase FKBP-type" evidence="9">
    <location>
        <begin position="73"/>
        <end position="160"/>
    </location>
</feature>
<evidence type="ECO:0000256" key="6">
    <source>
        <dbReference type="RuleBase" id="RU003915"/>
    </source>
</evidence>
<dbReference type="Gene3D" id="3.10.50.40">
    <property type="match status" value="2"/>
</dbReference>
<feature type="signal peptide" evidence="8">
    <location>
        <begin position="1"/>
        <end position="23"/>
    </location>
</feature>
<dbReference type="Proteomes" id="UP001501358">
    <property type="component" value="Unassembled WGS sequence"/>
</dbReference>
<protein>
    <recommendedName>
        <fullName evidence="6">Peptidyl-prolyl cis-trans isomerase</fullName>
        <ecNumber evidence="6">5.2.1.8</ecNumber>
    </recommendedName>
</protein>
<proteinExistence type="inferred from homology"/>
<gene>
    <name evidence="10" type="ORF">GCM10010406_17730</name>
</gene>
<name>A0ABP5YIH5_9ACTN</name>
<evidence type="ECO:0000313" key="11">
    <source>
        <dbReference type="Proteomes" id="UP001501358"/>
    </source>
</evidence>
<feature type="region of interest" description="Disordered" evidence="7">
    <location>
        <begin position="24"/>
        <end position="49"/>
    </location>
</feature>
<dbReference type="RefSeq" id="WP_330166944.1">
    <property type="nucleotide sequence ID" value="NZ_BAAATA010000007.1"/>
</dbReference>
<dbReference type="EMBL" id="BAAATA010000007">
    <property type="protein sequence ID" value="GAA2481900.1"/>
    <property type="molecule type" value="Genomic_DNA"/>
</dbReference>
<accession>A0ABP5YIH5</accession>
<dbReference type="PANTHER" id="PTHR43811">
    <property type="entry name" value="FKBP-TYPE PEPTIDYL-PROLYL CIS-TRANS ISOMERASE FKPA"/>
    <property type="match status" value="1"/>
</dbReference>
<evidence type="ECO:0000256" key="4">
    <source>
        <dbReference type="ARBA" id="ARBA00023235"/>
    </source>
</evidence>
<dbReference type="Pfam" id="PF00254">
    <property type="entry name" value="FKBP_C"/>
    <property type="match status" value="1"/>
</dbReference>
<dbReference type="GO" id="GO:0016853">
    <property type="term" value="F:isomerase activity"/>
    <property type="evidence" value="ECO:0007669"/>
    <property type="project" value="UniProtKB-KW"/>
</dbReference>
<reference evidence="11" key="1">
    <citation type="journal article" date="2019" name="Int. J. Syst. Evol. Microbiol.">
        <title>The Global Catalogue of Microorganisms (GCM) 10K type strain sequencing project: providing services to taxonomists for standard genome sequencing and annotation.</title>
        <authorList>
            <consortium name="The Broad Institute Genomics Platform"/>
            <consortium name="The Broad Institute Genome Sequencing Center for Infectious Disease"/>
            <person name="Wu L."/>
            <person name="Ma J."/>
        </authorList>
    </citation>
    <scope>NUCLEOTIDE SEQUENCE [LARGE SCALE GENOMIC DNA]</scope>
    <source>
        <strain evidence="11">JCM 6307</strain>
    </source>
</reference>
<dbReference type="PANTHER" id="PTHR43811:SF19">
    <property type="entry name" value="39 KDA FK506-BINDING NUCLEAR PROTEIN"/>
    <property type="match status" value="1"/>
</dbReference>
<evidence type="ECO:0000256" key="7">
    <source>
        <dbReference type="SAM" id="MobiDB-lite"/>
    </source>
</evidence>
<comment type="similarity">
    <text evidence="2 6">Belongs to the FKBP-type PPIase family.</text>
</comment>
<evidence type="ECO:0000313" key="10">
    <source>
        <dbReference type="EMBL" id="GAA2481900.1"/>
    </source>
</evidence>
<keyword evidence="3 5" id="KW-0697">Rotamase</keyword>
<feature type="chain" id="PRO_5045981543" description="Peptidyl-prolyl cis-trans isomerase" evidence="8">
    <location>
        <begin position="24"/>
        <end position="298"/>
    </location>
</feature>
<evidence type="ECO:0000256" key="3">
    <source>
        <dbReference type="ARBA" id="ARBA00023110"/>
    </source>
</evidence>